<evidence type="ECO:0000256" key="4">
    <source>
        <dbReference type="ARBA" id="ARBA00023125"/>
    </source>
</evidence>
<dbReference type="GO" id="GO:0006298">
    <property type="term" value="P:mismatch repair"/>
    <property type="evidence" value="ECO:0007669"/>
    <property type="project" value="InterPro"/>
</dbReference>
<dbReference type="VEuPathDB" id="MicrosporidiaDB:A0H76_2025"/>
<dbReference type="GO" id="GO:0140664">
    <property type="term" value="F:ATP-dependent DNA damage sensor activity"/>
    <property type="evidence" value="ECO:0007669"/>
    <property type="project" value="InterPro"/>
</dbReference>
<dbReference type="PROSITE" id="PS00486">
    <property type="entry name" value="DNA_MISMATCH_REPAIR_2"/>
    <property type="match status" value="1"/>
</dbReference>
<dbReference type="GO" id="GO:0032301">
    <property type="term" value="C:MutSalpha complex"/>
    <property type="evidence" value="ECO:0007669"/>
    <property type="project" value="TreeGrafter"/>
</dbReference>
<dbReference type="Pfam" id="PF05192">
    <property type="entry name" value="MutS_III"/>
    <property type="match status" value="1"/>
</dbReference>
<dbReference type="SMART" id="SM00534">
    <property type="entry name" value="MUTSac"/>
    <property type="match status" value="1"/>
</dbReference>
<keyword evidence="2" id="KW-0547">Nucleotide-binding</keyword>
<accession>A0A1X0QFY6</accession>
<keyword evidence="3" id="KW-0067">ATP-binding</keyword>
<dbReference type="SUPFAM" id="SSF48334">
    <property type="entry name" value="DNA repair protein MutS, domain III"/>
    <property type="match status" value="1"/>
</dbReference>
<dbReference type="PIRSF" id="PIRSF037677">
    <property type="entry name" value="DNA_mis_repair_Msh6"/>
    <property type="match status" value="1"/>
</dbReference>
<dbReference type="PANTHER" id="PTHR11361">
    <property type="entry name" value="DNA MISMATCH REPAIR PROTEIN MUTS FAMILY MEMBER"/>
    <property type="match status" value="1"/>
</dbReference>
<evidence type="ECO:0000256" key="2">
    <source>
        <dbReference type="ARBA" id="ARBA00022741"/>
    </source>
</evidence>
<dbReference type="SUPFAM" id="SSF52540">
    <property type="entry name" value="P-loop containing nucleoside triphosphate hydrolases"/>
    <property type="match status" value="1"/>
</dbReference>
<dbReference type="GO" id="GO:0030983">
    <property type="term" value="F:mismatched DNA binding"/>
    <property type="evidence" value="ECO:0007669"/>
    <property type="project" value="InterPro"/>
</dbReference>
<keyword evidence="4" id="KW-0238">DNA-binding</keyword>
<dbReference type="Gene3D" id="3.40.50.300">
    <property type="entry name" value="P-loop containing nucleotide triphosphate hydrolases"/>
    <property type="match status" value="1"/>
</dbReference>
<dbReference type="InterPro" id="IPR036187">
    <property type="entry name" value="DNA_mismatch_repair_MutS_sf"/>
</dbReference>
<dbReference type="GO" id="GO:0005524">
    <property type="term" value="F:ATP binding"/>
    <property type="evidence" value="ECO:0007669"/>
    <property type="project" value="UniProtKB-KW"/>
</dbReference>
<dbReference type="VEuPathDB" id="MicrosporidiaDB:HERIO_1813"/>
<comment type="similarity">
    <text evidence="1">Belongs to the DNA mismatch repair MutS family.</text>
</comment>
<evidence type="ECO:0000259" key="5">
    <source>
        <dbReference type="PROSITE" id="PS00486"/>
    </source>
</evidence>
<evidence type="ECO:0000256" key="3">
    <source>
        <dbReference type="ARBA" id="ARBA00022840"/>
    </source>
</evidence>
<dbReference type="AlphaFoldDB" id="A0A1X0QFY6"/>
<sequence length="692" mass="80457">MREKEQRVKSKVIERELVDVVTPGTVYNSDLILSPLQFYLAVIKRIDICPFSPTECIKEHHFSVLLYDASINKIKVTTFCDTFDYNVMGTIFVQNDIREIISEENIKFFDSKSISPIKEIEDVENIKDQIERMSYFSKKLKLGSEQECFRYLYYYFIKLKRDRILLNAEVLPLEENSTNMTLDGSTIKNMDILANNHDNTEECSLFKKINYCTSSFGQRKLKRWLLSPLTDIKLINERRERTKALTLHSNEVKEKFLQIGDIERLICKVTNMPRTLDLKKLLDALKHSLDLLKILVNIDHSFFKNEYFGIRLTEILCSFESLYKVEEEVTAISEDDPIHVLNKKFKTIQNSLNKYLERINEFYGLKGVYKSLNKDIFQIEVDTNCQVPEDFRMVSFTKNVKRYYTDELKRLVRTYSETEEKIFQAENSLLKRSLEFLLKDSMFFNELIDFLSTVDCYLSFNLFNNQKEFNEPEFTLDDQTITLKGLVHPTYLDFISNDFSSTPNYNINLVTGPNMGGKSTFLRAICLNIILAQMGLNVSCTEMKLPIFDKIFTRIGASDSLAKGESTFYIELSECSKILNTATSRSFVLLDELGRGTSTRDGEAIAKAVLDHLNKIGCVTFFSTHYHNLVQDYKNAEKFFVKAQIDKNDIIFLYKIDKGICYESYGLYVARLANIPESIINRANEIKKQLEK</sequence>
<dbReference type="InterPro" id="IPR000432">
    <property type="entry name" value="DNA_mismatch_repair_MutS_C"/>
</dbReference>
<dbReference type="Gene3D" id="1.10.1420.10">
    <property type="match status" value="2"/>
</dbReference>
<comment type="caution">
    <text evidence="6">The sequence shown here is derived from an EMBL/GenBank/DDBJ whole genome shotgun (WGS) entry which is preliminary data.</text>
</comment>
<gene>
    <name evidence="6" type="primary">MSH6</name>
    <name evidence="6" type="ORF">A0H76_2025</name>
</gene>
<feature type="domain" description="DNA mismatch repair proteins mutS family" evidence="5">
    <location>
        <begin position="586"/>
        <end position="602"/>
    </location>
</feature>
<dbReference type="InterPro" id="IPR017261">
    <property type="entry name" value="DNA_mismatch_repair_MutS/MSH"/>
</dbReference>
<evidence type="ECO:0000313" key="7">
    <source>
        <dbReference type="Proteomes" id="UP000192501"/>
    </source>
</evidence>
<dbReference type="EMBL" id="LTAI01000491">
    <property type="protein sequence ID" value="ORD98711.1"/>
    <property type="molecule type" value="Genomic_DNA"/>
</dbReference>
<dbReference type="Pfam" id="PF00488">
    <property type="entry name" value="MutS_V"/>
    <property type="match status" value="1"/>
</dbReference>
<evidence type="ECO:0000256" key="1">
    <source>
        <dbReference type="ARBA" id="ARBA00006271"/>
    </source>
</evidence>
<dbReference type="Pfam" id="PF05190">
    <property type="entry name" value="MutS_IV"/>
    <property type="match status" value="1"/>
</dbReference>
<dbReference type="Proteomes" id="UP000192501">
    <property type="component" value="Unassembled WGS sequence"/>
</dbReference>
<dbReference type="InterPro" id="IPR007696">
    <property type="entry name" value="DNA_mismatch_repair_MutS_core"/>
</dbReference>
<dbReference type="InterPro" id="IPR027417">
    <property type="entry name" value="P-loop_NTPase"/>
</dbReference>
<protein>
    <submittedName>
        <fullName evidence="6">MSH6</fullName>
    </submittedName>
</protein>
<dbReference type="VEuPathDB" id="MicrosporidiaDB:HERIO_1811"/>
<proteinExistence type="inferred from homology"/>
<dbReference type="InterPro" id="IPR007861">
    <property type="entry name" value="DNA_mismatch_repair_MutS_clamp"/>
</dbReference>
<evidence type="ECO:0000313" key="6">
    <source>
        <dbReference type="EMBL" id="ORD98711.1"/>
    </source>
</evidence>
<reference evidence="6 7" key="1">
    <citation type="journal article" date="2017" name="Environ. Microbiol.">
        <title>Decay of the glycolytic pathway and adaptation to intranuclear parasitism within Enterocytozoonidae microsporidia.</title>
        <authorList>
            <person name="Wiredu Boakye D."/>
            <person name="Jaroenlak P."/>
            <person name="Prachumwat A."/>
            <person name="Williams T.A."/>
            <person name="Bateman K.S."/>
            <person name="Itsathitphaisarn O."/>
            <person name="Sritunyalucksana K."/>
            <person name="Paszkiewicz K.H."/>
            <person name="Moore K.A."/>
            <person name="Stentiford G.D."/>
            <person name="Williams B.A."/>
        </authorList>
    </citation>
    <scope>NUCLEOTIDE SEQUENCE [LARGE SCALE GENOMIC DNA]</scope>
    <source>
        <strain evidence="7">canceri</strain>
    </source>
</reference>
<name>A0A1X0QFY6_9MICR</name>
<organism evidence="6 7">
    <name type="scientific">Hepatospora eriocheir</name>
    <dbReference type="NCBI Taxonomy" id="1081669"/>
    <lineage>
        <taxon>Eukaryota</taxon>
        <taxon>Fungi</taxon>
        <taxon>Fungi incertae sedis</taxon>
        <taxon>Microsporidia</taxon>
        <taxon>Hepatosporidae</taxon>
        <taxon>Hepatospora</taxon>
    </lineage>
</organism>
<dbReference type="InterPro" id="IPR045076">
    <property type="entry name" value="MutS"/>
</dbReference>
<dbReference type="SMART" id="SM00533">
    <property type="entry name" value="MUTSd"/>
    <property type="match status" value="1"/>
</dbReference>
<dbReference type="PANTHER" id="PTHR11361:SF148">
    <property type="entry name" value="DNA MISMATCH REPAIR PROTEIN MSH6"/>
    <property type="match status" value="1"/>
</dbReference>